<accession>A0ABP0EWI3</accession>
<feature type="DNA-binding region" description="HMG box" evidence="3">
    <location>
        <begin position="43"/>
        <end position="111"/>
    </location>
</feature>
<sequence length="368" mass="41686">MYPNLPSGSNYIPNQGRHPENNVRLGQAPTGTMQQQQQHKQRIKRPMNAFMVWSRTERRKMAKDHPKMHNSEISKHLGVKWRKLSEAEKRPHIQESKRLAEEHMKRHPNYKYRPRRKKSVVKKKVNKGTNITSAPVSYGTAVPNGGVNNGWNSCSSQEMHQQPVMARNYAERFTDGVTNHFGAEQYNGHQPAPGQNYNQPYACPPQIYGHIVPADAESNVNGDYNALNIEPSNSYHSAPPAPAQTNIYEPDHVPCVLNDASGNAMAYSKRNCCSVPQLQEGSMPSCSNTAVTQSYHGHSDPWLSDWQDINFENIYDYYEIFTTLNYNKHQTVSNVLQHFIAATRTLICLSPPFLPGRFVFNGESPPAE</sequence>
<evidence type="ECO:0000256" key="1">
    <source>
        <dbReference type="ARBA" id="ARBA00023125"/>
    </source>
</evidence>
<protein>
    <recommendedName>
        <fullName evidence="5">HMG box domain-containing protein</fullName>
    </recommendedName>
</protein>
<name>A0ABP0EWI3_CLALP</name>
<evidence type="ECO:0000256" key="4">
    <source>
        <dbReference type="SAM" id="MobiDB-lite"/>
    </source>
</evidence>
<dbReference type="SMART" id="SM00398">
    <property type="entry name" value="HMG"/>
    <property type="match status" value="1"/>
</dbReference>
<dbReference type="SUPFAM" id="SSF47095">
    <property type="entry name" value="HMG-box"/>
    <property type="match status" value="1"/>
</dbReference>
<dbReference type="EMBL" id="CAWYQH010000001">
    <property type="protein sequence ID" value="CAK8671371.1"/>
    <property type="molecule type" value="Genomic_DNA"/>
</dbReference>
<dbReference type="CDD" id="cd22028">
    <property type="entry name" value="HMG-box_SoxA_SoxB_SoxG"/>
    <property type="match status" value="1"/>
</dbReference>
<dbReference type="Gene3D" id="1.10.30.10">
    <property type="entry name" value="High mobility group box domain"/>
    <property type="match status" value="1"/>
</dbReference>
<evidence type="ECO:0000313" key="6">
    <source>
        <dbReference type="EMBL" id="CAK8671371.1"/>
    </source>
</evidence>
<dbReference type="InterPro" id="IPR036910">
    <property type="entry name" value="HMG_box_dom_sf"/>
</dbReference>
<dbReference type="PANTHER" id="PTHR10270:SF324">
    <property type="entry name" value="SOX DOMAIN-CONTAINING PROTEIN DICHAETE-RELATED"/>
    <property type="match status" value="1"/>
</dbReference>
<dbReference type="InterPro" id="IPR009071">
    <property type="entry name" value="HMG_box_dom"/>
</dbReference>
<gene>
    <name evidence="6" type="ORF">CVLEPA_LOCUS446</name>
</gene>
<evidence type="ECO:0000313" key="7">
    <source>
        <dbReference type="Proteomes" id="UP001642483"/>
    </source>
</evidence>
<evidence type="ECO:0000256" key="2">
    <source>
        <dbReference type="ARBA" id="ARBA00023242"/>
    </source>
</evidence>
<reference evidence="6 7" key="1">
    <citation type="submission" date="2024-02" db="EMBL/GenBank/DDBJ databases">
        <authorList>
            <person name="Daric V."/>
            <person name="Darras S."/>
        </authorList>
    </citation>
    <scope>NUCLEOTIDE SEQUENCE [LARGE SCALE GENOMIC DNA]</scope>
</reference>
<feature type="compositionally biased region" description="Polar residues" evidence="4">
    <location>
        <begin position="1"/>
        <end position="13"/>
    </location>
</feature>
<proteinExistence type="predicted"/>
<feature type="domain" description="HMG box" evidence="5">
    <location>
        <begin position="43"/>
        <end position="111"/>
    </location>
</feature>
<organism evidence="6 7">
    <name type="scientific">Clavelina lepadiformis</name>
    <name type="common">Light-bulb sea squirt</name>
    <name type="synonym">Ascidia lepadiformis</name>
    <dbReference type="NCBI Taxonomy" id="159417"/>
    <lineage>
        <taxon>Eukaryota</taxon>
        <taxon>Metazoa</taxon>
        <taxon>Chordata</taxon>
        <taxon>Tunicata</taxon>
        <taxon>Ascidiacea</taxon>
        <taxon>Aplousobranchia</taxon>
        <taxon>Clavelinidae</taxon>
        <taxon>Clavelina</taxon>
    </lineage>
</organism>
<dbReference type="Pfam" id="PF00505">
    <property type="entry name" value="HMG_box"/>
    <property type="match status" value="1"/>
</dbReference>
<evidence type="ECO:0000259" key="5">
    <source>
        <dbReference type="PROSITE" id="PS50118"/>
    </source>
</evidence>
<keyword evidence="7" id="KW-1185">Reference proteome</keyword>
<dbReference type="InterPro" id="IPR050140">
    <property type="entry name" value="SRY-related_HMG-box_TF-like"/>
</dbReference>
<evidence type="ECO:0000256" key="3">
    <source>
        <dbReference type="PROSITE-ProRule" id="PRU00267"/>
    </source>
</evidence>
<comment type="caution">
    <text evidence="6">The sequence shown here is derived from an EMBL/GenBank/DDBJ whole genome shotgun (WGS) entry which is preliminary data.</text>
</comment>
<dbReference type="Proteomes" id="UP001642483">
    <property type="component" value="Unassembled WGS sequence"/>
</dbReference>
<keyword evidence="2 3" id="KW-0539">Nucleus</keyword>
<feature type="region of interest" description="Disordered" evidence="4">
    <location>
        <begin position="1"/>
        <end position="31"/>
    </location>
</feature>
<dbReference type="PANTHER" id="PTHR10270">
    <property type="entry name" value="SOX TRANSCRIPTION FACTOR"/>
    <property type="match status" value="1"/>
</dbReference>
<dbReference type="PROSITE" id="PS50118">
    <property type="entry name" value="HMG_BOX_2"/>
    <property type="match status" value="1"/>
</dbReference>
<keyword evidence="1 3" id="KW-0238">DNA-binding</keyword>